<evidence type="ECO:0000313" key="3">
    <source>
        <dbReference type="EMBL" id="TWS05959.1"/>
    </source>
</evidence>
<sequence>MIIWAFPAFSIFGLLVAYSMKVILSSKNLGYTKFYLGLAINIFFMMPLLEAFKFDKYLYFGSCPELIETYPSIGWFAFICFLLHPLALPVKRDLNWWWQRP</sequence>
<proteinExistence type="predicted"/>
<keyword evidence="4" id="KW-1185">Reference proteome</keyword>
<evidence type="ECO:0000256" key="1">
    <source>
        <dbReference type="SAM" id="Phobius"/>
    </source>
</evidence>
<evidence type="ECO:0000313" key="2">
    <source>
        <dbReference type="EMBL" id="SDE80057.1"/>
    </source>
</evidence>
<reference evidence="3 5" key="2">
    <citation type="submission" date="2019-06" db="EMBL/GenBank/DDBJ databases">
        <title>Pseudomonas bimorpha sp. nov. isolated from bovine raw milk and skim milk concentrate.</title>
        <authorList>
            <person name="Hofmann K."/>
            <person name="Huptas C."/>
            <person name="Doll E."/>
            <person name="Scherer S."/>
            <person name="Wenning M."/>
        </authorList>
    </citation>
    <scope>NUCLEOTIDE SEQUENCE [LARGE SCALE GENOMIC DNA]</scope>
    <source>
        <strain evidence="3 5">DSM 17835</strain>
    </source>
</reference>
<feature type="transmembrane region" description="Helical" evidence="1">
    <location>
        <begin position="35"/>
        <end position="52"/>
    </location>
</feature>
<keyword evidence="1" id="KW-1133">Transmembrane helix</keyword>
<accession>A0A5C5QL24</accession>
<evidence type="ECO:0000313" key="4">
    <source>
        <dbReference type="Proteomes" id="UP000182858"/>
    </source>
</evidence>
<dbReference type="GeneID" id="78552490"/>
<dbReference type="Proteomes" id="UP000182858">
    <property type="component" value="Chromosome I"/>
</dbReference>
<keyword evidence="1" id="KW-0812">Transmembrane</keyword>
<gene>
    <name evidence="3" type="ORF">FIV36_06180</name>
    <name evidence="2" type="ORF">SAMN05216591_0977</name>
</gene>
<name>A0A5C5QL24_9PSED</name>
<dbReference type="Proteomes" id="UP000317951">
    <property type="component" value="Unassembled WGS sequence"/>
</dbReference>
<dbReference type="EMBL" id="LT629689">
    <property type="protein sequence ID" value="SDE80057.1"/>
    <property type="molecule type" value="Genomic_DNA"/>
</dbReference>
<feature type="transmembrane region" description="Helical" evidence="1">
    <location>
        <begin position="6"/>
        <end position="23"/>
    </location>
</feature>
<dbReference type="EMBL" id="VFET01000004">
    <property type="protein sequence ID" value="TWS05959.1"/>
    <property type="molecule type" value="Genomic_DNA"/>
</dbReference>
<organism evidence="3 5">
    <name type="scientific">Pseudomonas extremaustralis</name>
    <dbReference type="NCBI Taxonomy" id="359110"/>
    <lineage>
        <taxon>Bacteria</taxon>
        <taxon>Pseudomonadati</taxon>
        <taxon>Pseudomonadota</taxon>
        <taxon>Gammaproteobacteria</taxon>
        <taxon>Pseudomonadales</taxon>
        <taxon>Pseudomonadaceae</taxon>
        <taxon>Pseudomonas</taxon>
    </lineage>
</organism>
<protein>
    <submittedName>
        <fullName evidence="3">Uncharacterized protein</fullName>
    </submittedName>
</protein>
<evidence type="ECO:0000313" key="5">
    <source>
        <dbReference type="Proteomes" id="UP000317951"/>
    </source>
</evidence>
<keyword evidence="1" id="KW-0472">Membrane</keyword>
<feature type="transmembrane region" description="Helical" evidence="1">
    <location>
        <begin position="72"/>
        <end position="90"/>
    </location>
</feature>
<dbReference type="AlphaFoldDB" id="A0A5C5QL24"/>
<dbReference type="RefSeq" id="WP_010564957.1">
    <property type="nucleotide sequence ID" value="NZ_JAQKGS010000012.1"/>
</dbReference>
<reference evidence="2 4" key="1">
    <citation type="submission" date="2016-10" db="EMBL/GenBank/DDBJ databases">
        <authorList>
            <person name="Varghese N."/>
            <person name="Submissions S."/>
        </authorList>
    </citation>
    <scope>NUCLEOTIDE SEQUENCE [LARGE SCALE GENOMIC DNA]</scope>
    <source>
        <strain evidence="2 4">DSM 17835</strain>
    </source>
</reference>
<dbReference type="OrthoDB" id="7031446at2"/>